<evidence type="ECO:0000313" key="2">
    <source>
        <dbReference type="Proteomes" id="UP000709466"/>
    </source>
</evidence>
<keyword evidence="2" id="KW-1185">Reference proteome</keyword>
<reference evidence="1 2" key="1">
    <citation type="submission" date="2020-03" db="EMBL/GenBank/DDBJ databases">
        <title>Bacterial isolates of synthetic phycosphere.</title>
        <authorList>
            <person name="Fu H."/>
            <person name="Moran M.A."/>
        </authorList>
    </citation>
    <scope>NUCLEOTIDE SEQUENCE [LARGE SCALE GENOMIC DNA]</scope>
    <source>
        <strain evidence="1 2">HF1</strain>
    </source>
</reference>
<protein>
    <submittedName>
        <fullName evidence="1">Uncharacterized protein</fullName>
    </submittedName>
</protein>
<dbReference type="RefSeq" id="WP_167638432.1">
    <property type="nucleotide sequence ID" value="NZ_JAATOP010000007.1"/>
</dbReference>
<comment type="caution">
    <text evidence="1">The sequence shown here is derived from an EMBL/GenBank/DDBJ whole genome shotgun (WGS) entry which is preliminary data.</text>
</comment>
<organism evidence="1 2">
    <name type="scientific">Marivivens donghaensis</name>
    <dbReference type="NCBI Taxonomy" id="1699413"/>
    <lineage>
        <taxon>Bacteria</taxon>
        <taxon>Pseudomonadati</taxon>
        <taxon>Pseudomonadota</taxon>
        <taxon>Alphaproteobacteria</taxon>
        <taxon>Rhodobacterales</taxon>
        <taxon>Paracoccaceae</taxon>
        <taxon>Marivivens group</taxon>
        <taxon>Marivivens</taxon>
    </lineage>
</organism>
<sequence>MVSNQTCGGAAESRASLATAVVGPGPLLPFDLLPTAAAQLHWTGYSTITQHFQKMKVATAVRALFLCRYADGSAKLAAISDTKKSSSKQ</sequence>
<evidence type="ECO:0000313" key="1">
    <source>
        <dbReference type="EMBL" id="NIY73047.1"/>
    </source>
</evidence>
<gene>
    <name evidence="1" type="ORF">HCZ30_11455</name>
</gene>
<name>A0ABX0W295_9RHOB</name>
<dbReference type="Proteomes" id="UP000709466">
    <property type="component" value="Unassembled WGS sequence"/>
</dbReference>
<proteinExistence type="predicted"/>
<dbReference type="EMBL" id="JAATOP010000007">
    <property type="protein sequence ID" value="NIY73047.1"/>
    <property type="molecule type" value="Genomic_DNA"/>
</dbReference>
<accession>A0ABX0W295</accession>